<reference evidence="6 7" key="1">
    <citation type="submission" date="2024-05" db="EMBL/GenBank/DDBJ databases">
        <title>Human gut microbiome strain richness.</title>
        <authorList>
            <person name="Chen-Liaw A."/>
        </authorList>
    </citation>
    <scope>NUCLEOTIDE SEQUENCE [LARGE SCALE GENOMIC DNA]</scope>
    <source>
        <strain evidence="6 7">J1100102st1_G3_J1100102_180507</strain>
    </source>
</reference>
<keyword evidence="5" id="KW-0378">Hydrolase</keyword>
<evidence type="ECO:0000256" key="4">
    <source>
        <dbReference type="RuleBase" id="RU003690"/>
    </source>
</evidence>
<dbReference type="NCBIfam" id="NF007356">
    <property type="entry name" value="PRK09852.1"/>
    <property type="match status" value="1"/>
</dbReference>
<dbReference type="PROSITE" id="PS00653">
    <property type="entry name" value="GLYCOSYL_HYDROL_F1_2"/>
    <property type="match status" value="1"/>
</dbReference>
<dbReference type="PRINTS" id="PR00131">
    <property type="entry name" value="GLHYDRLASE1"/>
</dbReference>
<gene>
    <name evidence="6" type="ORF">AB1I55_14180</name>
</gene>
<evidence type="ECO:0000256" key="3">
    <source>
        <dbReference type="PROSITE-ProRule" id="PRU10055"/>
    </source>
</evidence>
<evidence type="ECO:0000313" key="6">
    <source>
        <dbReference type="EMBL" id="MEW3467246.1"/>
    </source>
</evidence>
<evidence type="ECO:0000256" key="2">
    <source>
        <dbReference type="ARBA" id="ARBA00023295"/>
    </source>
</evidence>
<dbReference type="RefSeq" id="WP_196044431.1">
    <property type="nucleotide sequence ID" value="NZ_JBFDTA010000007.1"/>
</dbReference>
<sequence>MAFRKDFLWGGATAANQCEGGYQEGGRGLANVDVVPIGKDRFPVITGQMKMFDFDDEHFYPAKEAIDMYHRYKEDIALFGEMGFKTYRLSIAWSRIFPKGDETEPNEDGLKFYEDLFKECHKYGIEPLVTITHFDCPMQLVEKYGAWRSRELVGFYENLCNVIFNRYKGLVKYWLTFNEINMILHAPFMGAGLYFEEGDNVEQVKYQAAHHELLASAIATKIAHEVDPENKVGCMLAAGAYYPYTSKPEDVWESRKADRENYFFIDVQSRGEYPQYALKEMERNGIEIKMEEGDLELLKAHTVDFISFSYYSSRVSTTDAELLEQTAGNIFASVKNPYLEASEWGWQIDPLGLRITMNDIYDRYQKPLFIVENGLGAVDTPDADGYVEDDYRIQYLAEHIQAMKDAVEQDGVDLLGYTTWGCIDLVSAGTGEMKKRYGFIYVDRDNEGNGTLKRTKKKSFDWYKQVIASNGEDLSNN</sequence>
<dbReference type="SUPFAM" id="SSF51445">
    <property type="entry name" value="(Trans)glycosidases"/>
    <property type="match status" value="1"/>
</dbReference>
<evidence type="ECO:0000313" key="7">
    <source>
        <dbReference type="Proteomes" id="UP001554047"/>
    </source>
</evidence>
<dbReference type="EMBL" id="JBFDTB010000028">
    <property type="protein sequence ID" value="MEW3467246.1"/>
    <property type="molecule type" value="Genomic_DNA"/>
</dbReference>
<dbReference type="InterPro" id="IPR033132">
    <property type="entry name" value="GH_1_N_CS"/>
</dbReference>
<dbReference type="Proteomes" id="UP001554047">
    <property type="component" value="Unassembled WGS sequence"/>
</dbReference>
<organism evidence="6 7">
    <name type="scientific">Enterococcus entomosocium</name>
    <dbReference type="NCBI Taxonomy" id="3034352"/>
    <lineage>
        <taxon>Bacteria</taxon>
        <taxon>Bacillati</taxon>
        <taxon>Bacillota</taxon>
        <taxon>Bacilli</taxon>
        <taxon>Lactobacillales</taxon>
        <taxon>Enterococcaceae</taxon>
        <taxon>Enterococcus</taxon>
    </lineage>
</organism>
<dbReference type="PROSITE" id="PS00572">
    <property type="entry name" value="GLYCOSYL_HYDROL_F1_1"/>
    <property type="match status" value="1"/>
</dbReference>
<keyword evidence="2 5" id="KW-0326">Glycosidase</keyword>
<protein>
    <submittedName>
        <fullName evidence="6">6-phospho-beta-glucosidase</fullName>
    </submittedName>
</protein>
<dbReference type="Gene3D" id="3.20.20.80">
    <property type="entry name" value="Glycosidases"/>
    <property type="match status" value="1"/>
</dbReference>
<dbReference type="InterPro" id="IPR017853">
    <property type="entry name" value="GH"/>
</dbReference>
<comment type="similarity">
    <text evidence="1 4">Belongs to the glycosyl hydrolase 1 family.</text>
</comment>
<dbReference type="NCBIfam" id="NF007158">
    <property type="entry name" value="PRK09593.1"/>
    <property type="match status" value="1"/>
</dbReference>
<dbReference type="Pfam" id="PF00232">
    <property type="entry name" value="Glyco_hydro_1"/>
    <property type="match status" value="1"/>
</dbReference>
<comment type="caution">
    <text evidence="6">The sequence shown here is derived from an EMBL/GenBank/DDBJ whole genome shotgun (WGS) entry which is preliminary data.</text>
</comment>
<dbReference type="PANTHER" id="PTHR10353:SF296">
    <property type="entry name" value="6-PHOSPHO-BETA-GLUCOSIDASE"/>
    <property type="match status" value="1"/>
</dbReference>
<accession>A0ABV3MH33</accession>
<evidence type="ECO:0000256" key="1">
    <source>
        <dbReference type="ARBA" id="ARBA00010838"/>
    </source>
</evidence>
<dbReference type="NCBIfam" id="NF007154">
    <property type="entry name" value="PRK09589.1"/>
    <property type="match status" value="1"/>
</dbReference>
<proteinExistence type="inferred from homology"/>
<keyword evidence="7" id="KW-1185">Reference proteome</keyword>
<dbReference type="InterPro" id="IPR018120">
    <property type="entry name" value="Glyco_hydro_1_AS"/>
</dbReference>
<dbReference type="InterPro" id="IPR001360">
    <property type="entry name" value="Glyco_hydro_1"/>
</dbReference>
<feature type="active site" description="Nucleophile" evidence="3">
    <location>
        <position position="372"/>
    </location>
</feature>
<dbReference type="PANTHER" id="PTHR10353">
    <property type="entry name" value="GLYCOSYL HYDROLASE"/>
    <property type="match status" value="1"/>
</dbReference>
<name>A0ABV3MH33_9ENTE</name>
<evidence type="ECO:0000256" key="5">
    <source>
        <dbReference type="RuleBase" id="RU004468"/>
    </source>
</evidence>